<keyword evidence="2" id="KW-1185">Reference proteome</keyword>
<organism evidence="1 2">
    <name type="scientific">Pandoraea horticolens</name>
    <dbReference type="NCBI Taxonomy" id="2508298"/>
    <lineage>
        <taxon>Bacteria</taxon>
        <taxon>Pseudomonadati</taxon>
        <taxon>Pseudomonadota</taxon>
        <taxon>Betaproteobacteria</taxon>
        <taxon>Burkholderiales</taxon>
        <taxon>Burkholderiaceae</taxon>
        <taxon>Pandoraea</taxon>
    </lineage>
</organism>
<sequence length="123" mass="13261">MADDLNARASALLDLWSALALNHVALGGACACGAGGVSLRLDDFELDIVDYLQDCGERCEVAEIAAWFRRRPGAAASGPQPLRQLLEDVQEARIQQPVADWIVSRLERTLNSFAELHGSGLSN</sequence>
<name>A0A5E4VK07_9BURK</name>
<dbReference type="RefSeq" id="WP_150621080.1">
    <property type="nucleotide sequence ID" value="NZ_CABPSM010000007.1"/>
</dbReference>
<dbReference type="Proteomes" id="UP000343317">
    <property type="component" value="Unassembled WGS sequence"/>
</dbReference>
<gene>
    <name evidence="1" type="ORF">PHO31112_02638</name>
</gene>
<dbReference type="EMBL" id="CABPSM010000007">
    <property type="protein sequence ID" value="VVE11330.1"/>
    <property type="molecule type" value="Genomic_DNA"/>
</dbReference>
<proteinExistence type="predicted"/>
<evidence type="ECO:0000313" key="1">
    <source>
        <dbReference type="EMBL" id="VVE11330.1"/>
    </source>
</evidence>
<reference evidence="1 2" key="1">
    <citation type="submission" date="2019-08" db="EMBL/GenBank/DDBJ databases">
        <authorList>
            <person name="Peeters C."/>
        </authorList>
    </citation>
    <scope>NUCLEOTIDE SEQUENCE [LARGE SCALE GENOMIC DNA]</scope>
    <source>
        <strain evidence="1 2">LMG 31112</strain>
    </source>
</reference>
<protein>
    <submittedName>
        <fullName evidence="1">Uncharacterized protein</fullName>
    </submittedName>
</protein>
<dbReference type="AlphaFoldDB" id="A0A5E4VK07"/>
<evidence type="ECO:0000313" key="2">
    <source>
        <dbReference type="Proteomes" id="UP000343317"/>
    </source>
</evidence>
<accession>A0A5E4VK07</accession>